<reference evidence="2 3" key="1">
    <citation type="journal article" date="2019" name="Commun. Biol.">
        <title>The bagworm genome reveals a unique fibroin gene that provides high tensile strength.</title>
        <authorList>
            <person name="Kono N."/>
            <person name="Nakamura H."/>
            <person name="Ohtoshi R."/>
            <person name="Tomita M."/>
            <person name="Numata K."/>
            <person name="Arakawa K."/>
        </authorList>
    </citation>
    <scope>NUCLEOTIDE SEQUENCE [LARGE SCALE GENOMIC DNA]</scope>
</reference>
<gene>
    <name evidence="2" type="ORF">EVAR_53234_1</name>
</gene>
<evidence type="ECO:0000313" key="2">
    <source>
        <dbReference type="EMBL" id="GBP61319.1"/>
    </source>
</evidence>
<evidence type="ECO:0000256" key="1">
    <source>
        <dbReference type="SAM" id="MobiDB-lite"/>
    </source>
</evidence>
<name>A0A4C1XG91_EUMVA</name>
<dbReference type="Proteomes" id="UP000299102">
    <property type="component" value="Unassembled WGS sequence"/>
</dbReference>
<keyword evidence="3" id="KW-1185">Reference proteome</keyword>
<proteinExistence type="predicted"/>
<organism evidence="2 3">
    <name type="scientific">Eumeta variegata</name>
    <name type="common">Bagworm moth</name>
    <name type="synonym">Eumeta japonica</name>
    <dbReference type="NCBI Taxonomy" id="151549"/>
    <lineage>
        <taxon>Eukaryota</taxon>
        <taxon>Metazoa</taxon>
        <taxon>Ecdysozoa</taxon>
        <taxon>Arthropoda</taxon>
        <taxon>Hexapoda</taxon>
        <taxon>Insecta</taxon>
        <taxon>Pterygota</taxon>
        <taxon>Neoptera</taxon>
        <taxon>Endopterygota</taxon>
        <taxon>Lepidoptera</taxon>
        <taxon>Glossata</taxon>
        <taxon>Ditrysia</taxon>
        <taxon>Tineoidea</taxon>
        <taxon>Psychidae</taxon>
        <taxon>Oiketicinae</taxon>
        <taxon>Eumeta</taxon>
    </lineage>
</organism>
<dbReference type="EMBL" id="BGZK01000811">
    <property type="protein sequence ID" value="GBP61319.1"/>
    <property type="molecule type" value="Genomic_DNA"/>
</dbReference>
<accession>A0A4C1XG91</accession>
<dbReference type="AlphaFoldDB" id="A0A4C1XG91"/>
<evidence type="ECO:0000313" key="3">
    <source>
        <dbReference type="Proteomes" id="UP000299102"/>
    </source>
</evidence>
<feature type="region of interest" description="Disordered" evidence="1">
    <location>
        <begin position="1"/>
        <end position="24"/>
    </location>
</feature>
<comment type="caution">
    <text evidence="2">The sequence shown here is derived from an EMBL/GenBank/DDBJ whole genome shotgun (WGS) entry which is preliminary data.</text>
</comment>
<feature type="compositionally biased region" description="Polar residues" evidence="1">
    <location>
        <begin position="1"/>
        <end position="11"/>
    </location>
</feature>
<protein>
    <submittedName>
        <fullName evidence="2">Uncharacterized protein</fullName>
    </submittedName>
</protein>
<sequence length="174" mass="19407">MTTAISIGSKQKMTDGVGRRRSPVQEADRFAQACTRRGPGTRSLCILGRFDSLLLPANRRHAPYGIPGSCPFADISRALRELTRINTNMYIRSVVKARFECFANVRFGTLPVRKIKLFIPPVQVQSSLRKPVQQQGCAIHSLCTRRVITRRALARGQWAACINQARAGPVRQFA</sequence>